<feature type="domain" description="IstB-like ATP-binding" evidence="1">
    <location>
        <begin position="2"/>
        <end position="91"/>
    </location>
</feature>
<dbReference type="SUPFAM" id="SSF52540">
    <property type="entry name" value="P-loop containing nucleoside triphosphate hydrolases"/>
    <property type="match status" value="1"/>
</dbReference>
<organism evidence="2 3">
    <name type="scientific">Ravibacter arvi</name>
    <dbReference type="NCBI Taxonomy" id="2051041"/>
    <lineage>
        <taxon>Bacteria</taxon>
        <taxon>Pseudomonadati</taxon>
        <taxon>Bacteroidota</taxon>
        <taxon>Cytophagia</taxon>
        <taxon>Cytophagales</taxon>
        <taxon>Spirosomataceae</taxon>
        <taxon>Ravibacter</taxon>
    </lineage>
</organism>
<dbReference type="Proteomes" id="UP001501508">
    <property type="component" value="Unassembled WGS sequence"/>
</dbReference>
<evidence type="ECO:0000313" key="3">
    <source>
        <dbReference type="Proteomes" id="UP001501508"/>
    </source>
</evidence>
<evidence type="ECO:0000259" key="1">
    <source>
        <dbReference type="Pfam" id="PF01695"/>
    </source>
</evidence>
<dbReference type="EMBL" id="BAABEY010000033">
    <property type="protein sequence ID" value="GAA4445236.1"/>
    <property type="molecule type" value="Genomic_DNA"/>
</dbReference>
<dbReference type="Pfam" id="PF01695">
    <property type="entry name" value="IstB_IS21"/>
    <property type="match status" value="1"/>
</dbReference>
<reference evidence="3" key="1">
    <citation type="journal article" date="2019" name="Int. J. Syst. Evol. Microbiol.">
        <title>The Global Catalogue of Microorganisms (GCM) 10K type strain sequencing project: providing services to taxonomists for standard genome sequencing and annotation.</title>
        <authorList>
            <consortium name="The Broad Institute Genomics Platform"/>
            <consortium name="The Broad Institute Genome Sequencing Center for Infectious Disease"/>
            <person name="Wu L."/>
            <person name="Ma J."/>
        </authorList>
    </citation>
    <scope>NUCLEOTIDE SEQUENCE [LARGE SCALE GENOMIC DNA]</scope>
    <source>
        <strain evidence="3">JCM 31920</strain>
    </source>
</reference>
<comment type="caution">
    <text evidence="2">The sequence shown here is derived from an EMBL/GenBank/DDBJ whole genome shotgun (WGS) entry which is preliminary data.</text>
</comment>
<dbReference type="Gene3D" id="3.40.50.300">
    <property type="entry name" value="P-loop containing nucleotide triphosphate hydrolases"/>
    <property type="match status" value="1"/>
</dbReference>
<evidence type="ECO:0000313" key="2">
    <source>
        <dbReference type="EMBL" id="GAA4445236.1"/>
    </source>
</evidence>
<name>A0ABP8M9E2_9BACT</name>
<keyword evidence="3" id="KW-1185">Reference proteome</keyword>
<sequence length="98" mass="11369">MAKSDRSYIKEITKIERQHLLVLDDFGIQRFDAQSRATLMEIIEDRHGKVSLIITSQLPISKWHEVIGEKTIADAILDRIVHDAHRIELKGRRRAGNR</sequence>
<proteinExistence type="predicted"/>
<dbReference type="InterPro" id="IPR002611">
    <property type="entry name" value="IstB_ATP-bd"/>
</dbReference>
<accession>A0ABP8M9E2</accession>
<dbReference type="InterPro" id="IPR027417">
    <property type="entry name" value="P-loop_NTPase"/>
</dbReference>
<gene>
    <name evidence="2" type="ORF">GCM10023091_36590</name>
</gene>
<protein>
    <recommendedName>
        <fullName evidence="1">IstB-like ATP-binding domain-containing protein</fullName>
    </recommendedName>
</protein>